<dbReference type="Pfam" id="PF00356">
    <property type="entry name" value="LacI"/>
    <property type="match status" value="1"/>
</dbReference>
<dbReference type="PROSITE" id="PS50932">
    <property type="entry name" value="HTH_LACI_2"/>
    <property type="match status" value="1"/>
</dbReference>
<proteinExistence type="predicted"/>
<dbReference type="GO" id="GO:0003700">
    <property type="term" value="F:DNA-binding transcription factor activity"/>
    <property type="evidence" value="ECO:0007669"/>
    <property type="project" value="TreeGrafter"/>
</dbReference>
<sequence>MFAQTFCQVSISRICCVHKEWKANLLKKIDNYRPTLADVAAEADVSAMTVSRALREPGRVSEETRNRINAAIEKLGYVPDPAARTLAAKRSDIIGVIVPSVTNSVFSDVMNGIYSVAENTPYQIQFGNSHYSPIEEERLLRTFLGQKPVGLIVSGIDQTPTSKALLEKAPCRVVQIMETAPDPIDMIVGFSHRDSAVAATRHLLDQGYKKPGMLAARMDPRAQRRVEGFRQVATERGRWNEEAVVMTPARSSVTLGGHLMADLLSKVPETDAILCNNDDLALGALFECQRRGIKVPEDMGICGFNDLEMMAAAYPSLTSVRTFRSEIGKQATHMLLAALSGEGPAEMMHDVGFEVIARQSTQRRPG</sequence>
<keyword evidence="3" id="KW-0804">Transcription</keyword>
<dbReference type="RefSeq" id="WP_142898015.1">
    <property type="nucleotide sequence ID" value="NZ_ML660058.1"/>
</dbReference>
<evidence type="ECO:0000256" key="3">
    <source>
        <dbReference type="ARBA" id="ARBA00023163"/>
    </source>
</evidence>
<dbReference type="Gene3D" id="3.40.50.2300">
    <property type="match status" value="2"/>
</dbReference>
<keyword evidence="6" id="KW-1185">Reference proteome</keyword>
<dbReference type="AlphaFoldDB" id="A0A545TKI2"/>
<evidence type="ECO:0000256" key="2">
    <source>
        <dbReference type="ARBA" id="ARBA00023125"/>
    </source>
</evidence>
<dbReference type="GO" id="GO:0000976">
    <property type="term" value="F:transcription cis-regulatory region binding"/>
    <property type="evidence" value="ECO:0007669"/>
    <property type="project" value="TreeGrafter"/>
</dbReference>
<dbReference type="InterPro" id="IPR000843">
    <property type="entry name" value="HTH_LacI"/>
</dbReference>
<dbReference type="InterPro" id="IPR010982">
    <property type="entry name" value="Lambda_DNA-bd_dom_sf"/>
</dbReference>
<evidence type="ECO:0000259" key="4">
    <source>
        <dbReference type="PROSITE" id="PS50932"/>
    </source>
</evidence>
<dbReference type="OrthoDB" id="7170131at2"/>
<dbReference type="CDD" id="cd01392">
    <property type="entry name" value="HTH_LacI"/>
    <property type="match status" value="1"/>
</dbReference>
<evidence type="ECO:0000256" key="1">
    <source>
        <dbReference type="ARBA" id="ARBA00023015"/>
    </source>
</evidence>
<dbReference type="Pfam" id="PF13377">
    <property type="entry name" value="Peripla_BP_3"/>
    <property type="match status" value="1"/>
</dbReference>
<dbReference type="CDD" id="cd01575">
    <property type="entry name" value="PBP1_GntR"/>
    <property type="match status" value="1"/>
</dbReference>
<keyword evidence="2 5" id="KW-0238">DNA-binding</keyword>
<dbReference type="EMBL" id="VHSH01000007">
    <property type="protein sequence ID" value="TQV77671.1"/>
    <property type="molecule type" value="Genomic_DNA"/>
</dbReference>
<dbReference type="PANTHER" id="PTHR30146">
    <property type="entry name" value="LACI-RELATED TRANSCRIPTIONAL REPRESSOR"/>
    <property type="match status" value="1"/>
</dbReference>
<dbReference type="SMART" id="SM00354">
    <property type="entry name" value="HTH_LACI"/>
    <property type="match status" value="1"/>
</dbReference>
<keyword evidence="1" id="KW-0805">Transcription regulation</keyword>
<dbReference type="InterPro" id="IPR046335">
    <property type="entry name" value="LacI/GalR-like_sensor"/>
</dbReference>
<comment type="caution">
    <text evidence="5">The sequence shown here is derived from an EMBL/GenBank/DDBJ whole genome shotgun (WGS) entry which is preliminary data.</text>
</comment>
<dbReference type="SUPFAM" id="SSF47413">
    <property type="entry name" value="lambda repressor-like DNA-binding domains"/>
    <property type="match status" value="1"/>
</dbReference>
<organism evidence="5 6">
    <name type="scientific">Denitrobaculum tricleocarpae</name>
    <dbReference type="NCBI Taxonomy" id="2591009"/>
    <lineage>
        <taxon>Bacteria</taxon>
        <taxon>Pseudomonadati</taxon>
        <taxon>Pseudomonadota</taxon>
        <taxon>Alphaproteobacteria</taxon>
        <taxon>Rhodospirillales</taxon>
        <taxon>Rhodospirillaceae</taxon>
        <taxon>Denitrobaculum</taxon>
    </lineage>
</organism>
<dbReference type="Proteomes" id="UP000315252">
    <property type="component" value="Unassembled WGS sequence"/>
</dbReference>
<dbReference type="InterPro" id="IPR028082">
    <property type="entry name" value="Peripla_BP_I"/>
</dbReference>
<gene>
    <name evidence="5" type="ORF">FKG95_19080</name>
</gene>
<evidence type="ECO:0000313" key="5">
    <source>
        <dbReference type="EMBL" id="TQV77671.1"/>
    </source>
</evidence>
<protein>
    <submittedName>
        <fullName evidence="5">LacI family DNA-binding transcriptional regulator</fullName>
    </submittedName>
</protein>
<name>A0A545TKI2_9PROT</name>
<dbReference type="Gene3D" id="1.10.260.40">
    <property type="entry name" value="lambda repressor-like DNA-binding domains"/>
    <property type="match status" value="1"/>
</dbReference>
<reference evidence="5 6" key="1">
    <citation type="submission" date="2019-06" db="EMBL/GenBank/DDBJ databases">
        <title>Whole genome sequence for Rhodospirillaceae sp. R148.</title>
        <authorList>
            <person name="Wang G."/>
        </authorList>
    </citation>
    <scope>NUCLEOTIDE SEQUENCE [LARGE SCALE GENOMIC DNA]</scope>
    <source>
        <strain evidence="5 6">R148</strain>
    </source>
</reference>
<dbReference type="SUPFAM" id="SSF53822">
    <property type="entry name" value="Periplasmic binding protein-like I"/>
    <property type="match status" value="1"/>
</dbReference>
<accession>A0A545TKI2</accession>
<evidence type="ECO:0000313" key="6">
    <source>
        <dbReference type="Proteomes" id="UP000315252"/>
    </source>
</evidence>
<dbReference type="PROSITE" id="PS00356">
    <property type="entry name" value="HTH_LACI_1"/>
    <property type="match status" value="1"/>
</dbReference>
<dbReference type="PANTHER" id="PTHR30146:SF2">
    <property type="entry name" value="HTH-TYPE TRANSCRIPTIONAL REGULATOR GNTR"/>
    <property type="match status" value="1"/>
</dbReference>
<feature type="domain" description="HTH lacI-type" evidence="4">
    <location>
        <begin position="34"/>
        <end position="88"/>
    </location>
</feature>